<evidence type="ECO:0008006" key="3">
    <source>
        <dbReference type="Google" id="ProtNLM"/>
    </source>
</evidence>
<keyword evidence="2" id="KW-1185">Reference proteome</keyword>
<accession>A0ABY4PAF4</accession>
<organism evidence="1 2">
    <name type="scientific">Bombilactobacillus folatiphilus</name>
    <dbReference type="NCBI Taxonomy" id="2923362"/>
    <lineage>
        <taxon>Bacteria</taxon>
        <taxon>Bacillati</taxon>
        <taxon>Bacillota</taxon>
        <taxon>Bacilli</taxon>
        <taxon>Lactobacillales</taxon>
        <taxon>Lactobacillaceae</taxon>
        <taxon>Bombilactobacillus</taxon>
    </lineage>
</organism>
<dbReference type="Proteomes" id="UP000831495">
    <property type="component" value="Chromosome"/>
</dbReference>
<reference evidence="1" key="1">
    <citation type="journal article" date="2022" name="Int. J. Syst. Evol. Microbiol.">
        <title>Apilactobacillus apisilvae sp. nov., Nicolia spurrieriana gen. nov. sp. nov., Bombilactobacillus folatiphilus sp. nov. and Bombilactobacillus thymidiniphilus sp. nov., four new lactic acid bacterial isolates from stingless bees Tetragonula carbonaria and Austroplebeia australis.</title>
        <authorList>
            <person name="Oliphant S.A."/>
            <person name="Watson-Haigh N.S."/>
            <person name="Sumby K.M."/>
            <person name="Gardner J."/>
            <person name="Groom S."/>
            <person name="Jiranek V."/>
        </authorList>
    </citation>
    <scope>NUCLEOTIDE SEQUENCE</scope>
    <source>
        <strain evidence="1">SG4_D2</strain>
    </source>
</reference>
<name>A0ABY4PAF4_9LACO</name>
<evidence type="ECO:0000313" key="1">
    <source>
        <dbReference type="EMBL" id="UQS82590.1"/>
    </source>
</evidence>
<evidence type="ECO:0000313" key="2">
    <source>
        <dbReference type="Proteomes" id="UP000831495"/>
    </source>
</evidence>
<sequence length="72" mass="8477">MRKHYDWKTQRVKIDPVNLKEDAITRTSELFDEYWDGQISIDEAIVNGIRELREVAEIDEQPNDSSTIDSRP</sequence>
<dbReference type="EMBL" id="CP093366">
    <property type="protein sequence ID" value="UQS82590.1"/>
    <property type="molecule type" value="Genomic_DNA"/>
</dbReference>
<gene>
    <name evidence="1" type="ORF">MOO45_02780</name>
</gene>
<proteinExistence type="predicted"/>
<dbReference type="RefSeq" id="WP_249514868.1">
    <property type="nucleotide sequence ID" value="NZ_CP093366.1"/>
</dbReference>
<protein>
    <recommendedName>
        <fullName evidence="3">Antitoxin</fullName>
    </recommendedName>
</protein>